<evidence type="ECO:0000256" key="5">
    <source>
        <dbReference type="ARBA" id="ARBA00022617"/>
    </source>
</evidence>
<keyword evidence="10" id="KW-0408">Iron</keyword>
<dbReference type="GO" id="GO:0005886">
    <property type="term" value="C:plasma membrane"/>
    <property type="evidence" value="ECO:0007669"/>
    <property type="project" value="UniProtKB-SubCell"/>
</dbReference>
<keyword evidence="11 13" id="KW-0472">Membrane</keyword>
<feature type="transmembrane region" description="Helical" evidence="13">
    <location>
        <begin position="147"/>
        <end position="167"/>
    </location>
</feature>
<evidence type="ECO:0000256" key="9">
    <source>
        <dbReference type="ARBA" id="ARBA00022989"/>
    </source>
</evidence>
<dbReference type="STRING" id="1747903.ASR47_100677"/>
<protein>
    <submittedName>
        <fullName evidence="15">Cytochrome b561</fullName>
    </submittedName>
</protein>
<comment type="cofactor">
    <cofactor evidence="1">
        <name>heme b</name>
        <dbReference type="ChEBI" id="CHEBI:60344"/>
    </cofactor>
</comment>
<reference evidence="15 16" key="1">
    <citation type="submission" date="2016-04" db="EMBL/GenBank/DDBJ databases">
        <title>Draft genome sequence of Janthinobacterium psychrotolerans sp. nov., isolated from freshwater sediments in Denmark.</title>
        <authorList>
            <person name="Gong X."/>
            <person name="Skrivergaard S."/>
            <person name="Korsgaard B.S."/>
            <person name="Schreiber L."/>
            <person name="Marshall I.P."/>
            <person name="Finster K."/>
            <person name="Schramm A."/>
        </authorList>
    </citation>
    <scope>NUCLEOTIDE SEQUENCE [LARGE SCALE GENOMIC DNA]</scope>
    <source>
        <strain evidence="15 16">S3-2</strain>
    </source>
</reference>
<evidence type="ECO:0000256" key="8">
    <source>
        <dbReference type="ARBA" id="ARBA00022982"/>
    </source>
</evidence>
<feature type="transmembrane region" description="Helical" evidence="13">
    <location>
        <begin position="95"/>
        <end position="114"/>
    </location>
</feature>
<evidence type="ECO:0000256" key="1">
    <source>
        <dbReference type="ARBA" id="ARBA00001970"/>
    </source>
</evidence>
<comment type="subcellular location">
    <subcellularLocation>
        <location evidence="2">Cell membrane</location>
        <topology evidence="2">Multi-pass membrane protein</topology>
    </subcellularLocation>
</comment>
<evidence type="ECO:0000313" key="15">
    <source>
        <dbReference type="EMBL" id="OBV38477.1"/>
    </source>
</evidence>
<dbReference type="SUPFAM" id="SSF81342">
    <property type="entry name" value="Transmembrane di-heme cytochromes"/>
    <property type="match status" value="1"/>
</dbReference>
<dbReference type="GO" id="GO:0046872">
    <property type="term" value="F:metal ion binding"/>
    <property type="evidence" value="ECO:0007669"/>
    <property type="project" value="UniProtKB-KW"/>
</dbReference>
<keyword evidence="7" id="KW-0479">Metal-binding</keyword>
<keyword evidence="5" id="KW-0349">Heme</keyword>
<evidence type="ECO:0000256" key="11">
    <source>
        <dbReference type="ARBA" id="ARBA00023136"/>
    </source>
</evidence>
<dbReference type="PANTHER" id="PTHR30529:SF1">
    <property type="entry name" value="CYTOCHROME B561 HOMOLOG 2"/>
    <property type="match status" value="1"/>
</dbReference>
<gene>
    <name evidence="15" type="ORF">ASR47_100677</name>
</gene>
<evidence type="ECO:0000256" key="12">
    <source>
        <dbReference type="ARBA" id="ARBA00037975"/>
    </source>
</evidence>
<keyword evidence="8" id="KW-0249">Electron transport</keyword>
<feature type="transmembrane region" description="Helical" evidence="13">
    <location>
        <begin position="12"/>
        <end position="37"/>
    </location>
</feature>
<proteinExistence type="inferred from homology"/>
<evidence type="ECO:0000259" key="14">
    <source>
        <dbReference type="Pfam" id="PF01292"/>
    </source>
</evidence>
<evidence type="ECO:0000256" key="2">
    <source>
        <dbReference type="ARBA" id="ARBA00004651"/>
    </source>
</evidence>
<dbReference type="AlphaFoldDB" id="A0A1A7BY80"/>
<organism evidence="15 16">
    <name type="scientific">Janthinobacterium psychrotolerans</name>
    <dbReference type="NCBI Taxonomy" id="1747903"/>
    <lineage>
        <taxon>Bacteria</taxon>
        <taxon>Pseudomonadati</taxon>
        <taxon>Pseudomonadota</taxon>
        <taxon>Betaproteobacteria</taxon>
        <taxon>Burkholderiales</taxon>
        <taxon>Oxalobacteraceae</taxon>
        <taxon>Janthinobacterium</taxon>
    </lineage>
</organism>
<dbReference type="PATRIC" id="fig|1747903.4.peg.2026"/>
<keyword evidence="4" id="KW-1003">Cell membrane</keyword>
<feature type="domain" description="Cytochrome b561 bacterial/Ni-hydrogenase" evidence="14">
    <location>
        <begin position="13"/>
        <end position="183"/>
    </location>
</feature>
<dbReference type="PANTHER" id="PTHR30529">
    <property type="entry name" value="CYTOCHROME B561"/>
    <property type="match status" value="1"/>
</dbReference>
<keyword evidence="9 13" id="KW-1133">Transmembrane helix</keyword>
<evidence type="ECO:0000313" key="16">
    <source>
        <dbReference type="Proteomes" id="UP000092713"/>
    </source>
</evidence>
<dbReference type="EMBL" id="LOCQ01000057">
    <property type="protein sequence ID" value="OBV38477.1"/>
    <property type="molecule type" value="Genomic_DNA"/>
</dbReference>
<dbReference type="GO" id="GO:0009055">
    <property type="term" value="F:electron transfer activity"/>
    <property type="evidence" value="ECO:0007669"/>
    <property type="project" value="InterPro"/>
</dbReference>
<keyword evidence="6 13" id="KW-0812">Transmembrane</keyword>
<evidence type="ECO:0000256" key="3">
    <source>
        <dbReference type="ARBA" id="ARBA00022448"/>
    </source>
</evidence>
<evidence type="ECO:0000256" key="7">
    <source>
        <dbReference type="ARBA" id="ARBA00022723"/>
    </source>
</evidence>
<evidence type="ECO:0000256" key="6">
    <source>
        <dbReference type="ARBA" id="ARBA00022692"/>
    </source>
</evidence>
<evidence type="ECO:0000256" key="13">
    <source>
        <dbReference type="SAM" id="Phobius"/>
    </source>
</evidence>
<dbReference type="PROSITE" id="PS51257">
    <property type="entry name" value="PROKAR_LIPOPROTEIN"/>
    <property type="match status" value="1"/>
</dbReference>
<dbReference type="RefSeq" id="WP_065308730.1">
    <property type="nucleotide sequence ID" value="NZ_LOCQ01000057.1"/>
</dbReference>
<comment type="caution">
    <text evidence="15">The sequence shown here is derived from an EMBL/GenBank/DDBJ whole genome shotgun (WGS) entry which is preliminary data.</text>
</comment>
<feature type="transmembrane region" description="Helical" evidence="13">
    <location>
        <begin position="57"/>
        <end position="75"/>
    </location>
</feature>
<name>A0A1A7BY80_9BURK</name>
<sequence>MKHAPLPHATPDYAGTAIFLHWLAALLVGGCFALGWLMTDIPGLTPTKLKYFSWHKWIGLTVLLTMLPRLLWRLLRTVPAMPAGMGRWQRRAAHLAHLALYCLLLAVPLSGLLYSQAAGVPVVLFGVLDIPALIAPDPGWKAVLKSAHWLLNYTLLALVCLHVLAALKHQFLDRDNLLSRMLPFLKHKQ</sequence>
<dbReference type="OrthoDB" id="8536275at2"/>
<dbReference type="InterPro" id="IPR052168">
    <property type="entry name" value="Cytochrome_b561_oxidase"/>
</dbReference>
<comment type="similarity">
    <text evidence="12">Belongs to the cytochrome b561 family.</text>
</comment>
<accession>A0A1A7BY80</accession>
<dbReference type="GO" id="GO:0022904">
    <property type="term" value="P:respiratory electron transport chain"/>
    <property type="evidence" value="ECO:0007669"/>
    <property type="project" value="InterPro"/>
</dbReference>
<dbReference type="InterPro" id="IPR016174">
    <property type="entry name" value="Di-haem_cyt_TM"/>
</dbReference>
<keyword evidence="16" id="KW-1185">Reference proteome</keyword>
<keyword evidence="3" id="KW-0813">Transport</keyword>
<dbReference type="Pfam" id="PF01292">
    <property type="entry name" value="Ni_hydr_CYTB"/>
    <property type="match status" value="1"/>
</dbReference>
<dbReference type="InterPro" id="IPR011577">
    <property type="entry name" value="Cyt_b561_bac/Ni-Hgenase"/>
</dbReference>
<dbReference type="GO" id="GO:0020037">
    <property type="term" value="F:heme binding"/>
    <property type="evidence" value="ECO:0007669"/>
    <property type="project" value="TreeGrafter"/>
</dbReference>
<evidence type="ECO:0000256" key="10">
    <source>
        <dbReference type="ARBA" id="ARBA00023004"/>
    </source>
</evidence>
<evidence type="ECO:0000256" key="4">
    <source>
        <dbReference type="ARBA" id="ARBA00022475"/>
    </source>
</evidence>
<dbReference type="Proteomes" id="UP000092713">
    <property type="component" value="Unassembled WGS sequence"/>
</dbReference>